<feature type="transmembrane region" description="Helical" evidence="9">
    <location>
        <begin position="151"/>
        <end position="179"/>
    </location>
</feature>
<feature type="transmembrane region" description="Helical" evidence="9">
    <location>
        <begin position="185"/>
        <end position="204"/>
    </location>
</feature>
<evidence type="ECO:0000256" key="2">
    <source>
        <dbReference type="ARBA" id="ARBA00007783"/>
    </source>
</evidence>
<feature type="transmembrane region" description="Helical" evidence="9">
    <location>
        <begin position="79"/>
        <end position="100"/>
    </location>
</feature>
<feature type="transmembrane region" description="Helical" evidence="9">
    <location>
        <begin position="46"/>
        <end position="67"/>
    </location>
</feature>
<evidence type="ECO:0000256" key="5">
    <source>
        <dbReference type="ARBA" id="ARBA00022692"/>
    </source>
</evidence>
<feature type="transmembrane region" description="Helical" evidence="9">
    <location>
        <begin position="213"/>
        <end position="230"/>
    </location>
</feature>
<dbReference type="PROSITE" id="PS51012">
    <property type="entry name" value="ABC_TM2"/>
    <property type="match status" value="1"/>
</dbReference>
<accession>A0A290Q7X6</accession>
<gene>
    <name evidence="11" type="ORF">CMV30_12685</name>
</gene>
<keyword evidence="7" id="KW-0762">Sugar transport</keyword>
<reference evidence="11 12" key="1">
    <citation type="submission" date="2017-09" db="EMBL/GenBank/DDBJ databases">
        <title>Complete genome sequence of Verrucomicrobial strain HZ-65, isolated from freshwater.</title>
        <authorList>
            <person name="Choi A."/>
        </authorList>
    </citation>
    <scope>NUCLEOTIDE SEQUENCE [LARGE SCALE GENOMIC DNA]</scope>
    <source>
        <strain evidence="11 12">HZ-65</strain>
    </source>
</reference>
<feature type="transmembrane region" description="Helical" evidence="9">
    <location>
        <begin position="242"/>
        <end position="263"/>
    </location>
</feature>
<evidence type="ECO:0000313" key="11">
    <source>
        <dbReference type="EMBL" id="ATC64749.1"/>
    </source>
</evidence>
<keyword evidence="5 9" id="KW-0812">Transmembrane</keyword>
<evidence type="ECO:0000259" key="10">
    <source>
        <dbReference type="PROSITE" id="PS51012"/>
    </source>
</evidence>
<dbReference type="InterPro" id="IPR013525">
    <property type="entry name" value="ABC2_TM"/>
</dbReference>
<keyword evidence="6 9" id="KW-1133">Transmembrane helix</keyword>
<protein>
    <recommendedName>
        <fullName evidence="9">Transport permease protein</fullName>
    </recommendedName>
</protein>
<dbReference type="OrthoDB" id="9786910at2"/>
<dbReference type="PANTHER" id="PTHR30413:SF10">
    <property type="entry name" value="CAPSULE POLYSACCHARIDE EXPORT INNER-MEMBRANE PROTEIN CTRC"/>
    <property type="match status" value="1"/>
</dbReference>
<dbReference type="GO" id="GO:0005886">
    <property type="term" value="C:plasma membrane"/>
    <property type="evidence" value="ECO:0007669"/>
    <property type="project" value="UniProtKB-SubCell"/>
</dbReference>
<dbReference type="InterPro" id="IPR047817">
    <property type="entry name" value="ABC2_TM_bact-type"/>
</dbReference>
<keyword evidence="8 9" id="KW-0472">Membrane</keyword>
<dbReference type="GO" id="GO:0140359">
    <property type="term" value="F:ABC-type transporter activity"/>
    <property type="evidence" value="ECO:0007669"/>
    <property type="project" value="InterPro"/>
</dbReference>
<evidence type="ECO:0000256" key="1">
    <source>
        <dbReference type="ARBA" id="ARBA00004651"/>
    </source>
</evidence>
<evidence type="ECO:0000256" key="7">
    <source>
        <dbReference type="ARBA" id="ARBA00023047"/>
    </source>
</evidence>
<evidence type="ECO:0000313" key="12">
    <source>
        <dbReference type="Proteomes" id="UP000217265"/>
    </source>
</evidence>
<keyword evidence="12" id="KW-1185">Reference proteome</keyword>
<evidence type="ECO:0000256" key="6">
    <source>
        <dbReference type="ARBA" id="ARBA00022989"/>
    </source>
</evidence>
<keyword evidence="3 9" id="KW-0813">Transport</keyword>
<evidence type="ECO:0000256" key="4">
    <source>
        <dbReference type="ARBA" id="ARBA00022475"/>
    </source>
</evidence>
<comment type="similarity">
    <text evidence="2 9">Belongs to the ABC-2 integral membrane protein family.</text>
</comment>
<dbReference type="KEGG" id="vbh:CMV30_12685"/>
<dbReference type="GO" id="GO:0015920">
    <property type="term" value="P:lipopolysaccharide transport"/>
    <property type="evidence" value="ECO:0007669"/>
    <property type="project" value="TreeGrafter"/>
</dbReference>
<comment type="subcellular location">
    <subcellularLocation>
        <location evidence="1 9">Cell membrane</location>
        <topology evidence="1 9">Multi-pass membrane protein</topology>
    </subcellularLocation>
</comment>
<dbReference type="EMBL" id="CP023344">
    <property type="protein sequence ID" value="ATC64749.1"/>
    <property type="molecule type" value="Genomic_DNA"/>
</dbReference>
<feature type="transmembrane region" description="Helical" evidence="9">
    <location>
        <begin position="120"/>
        <end position="144"/>
    </location>
</feature>
<dbReference type="RefSeq" id="WP_096056380.1">
    <property type="nucleotide sequence ID" value="NZ_CP023344.1"/>
</dbReference>
<keyword evidence="4 9" id="KW-1003">Cell membrane</keyword>
<dbReference type="Proteomes" id="UP000217265">
    <property type="component" value="Chromosome"/>
</dbReference>
<evidence type="ECO:0000256" key="9">
    <source>
        <dbReference type="RuleBase" id="RU361157"/>
    </source>
</evidence>
<evidence type="ECO:0000256" key="8">
    <source>
        <dbReference type="ARBA" id="ARBA00023136"/>
    </source>
</evidence>
<organism evidence="11 12">
    <name type="scientific">Nibricoccus aquaticus</name>
    <dbReference type="NCBI Taxonomy" id="2576891"/>
    <lineage>
        <taxon>Bacteria</taxon>
        <taxon>Pseudomonadati</taxon>
        <taxon>Verrucomicrobiota</taxon>
        <taxon>Opitutia</taxon>
        <taxon>Opitutales</taxon>
        <taxon>Opitutaceae</taxon>
        <taxon>Nibricoccus</taxon>
    </lineage>
</organism>
<keyword evidence="7" id="KW-0625">Polysaccharide transport</keyword>
<sequence>MLRRLAPFLADLWQHRELLWQFTQRNVELRHKGSHLGLIWSFASPLMMLGLYVFVFGFIFGGSFGVLPNETRTDYGLGIFFGLSLFHFASEVLAVSPTLIVSNPNFIKKVVFPVEILPAAAVGAATFHLLVSLGLVLAGAALFGQGLDFGVLWLPVAVIPLLFAGLGISWLCSALGVFFRDVSQIIQFLIAVLMFTSAVFYPAVRILEKAPPFVWAILQFNPLLLAIEIARDGVLWQRSPNLYHVAYLWIVSIVICWLGHAAFKKMKPAFADVL</sequence>
<evidence type="ECO:0000256" key="3">
    <source>
        <dbReference type="ARBA" id="ARBA00022448"/>
    </source>
</evidence>
<name>A0A290Q7X6_9BACT</name>
<dbReference type="GO" id="GO:0015774">
    <property type="term" value="P:polysaccharide transport"/>
    <property type="evidence" value="ECO:0007669"/>
    <property type="project" value="UniProtKB-KW"/>
</dbReference>
<feature type="domain" description="ABC transmembrane type-2" evidence="10">
    <location>
        <begin position="36"/>
        <end position="266"/>
    </location>
</feature>
<proteinExistence type="inferred from homology"/>
<dbReference type="AlphaFoldDB" id="A0A290Q7X6"/>
<dbReference type="PANTHER" id="PTHR30413">
    <property type="entry name" value="INNER MEMBRANE TRANSPORT PERMEASE"/>
    <property type="match status" value="1"/>
</dbReference>
<dbReference type="Pfam" id="PF01061">
    <property type="entry name" value="ABC2_membrane"/>
    <property type="match status" value="1"/>
</dbReference>